<gene>
    <name evidence="1" type="ORF">HPU229334_11335</name>
</gene>
<protein>
    <submittedName>
        <fullName evidence="1">Uncharacterized protein</fullName>
    </submittedName>
</protein>
<dbReference type="AlphaFoldDB" id="A0A0N1EAL7"/>
<dbReference type="STRING" id="35818.HPU229336_04915"/>
<dbReference type="Proteomes" id="UP000037997">
    <property type="component" value="Unassembled WGS sequence"/>
</dbReference>
<dbReference type="RefSeq" id="WP_005023143.1">
    <property type="nucleotide sequence ID" value="NZ_CABKNZ010000039.1"/>
</dbReference>
<evidence type="ECO:0000313" key="1">
    <source>
        <dbReference type="EMBL" id="KPH54983.1"/>
    </source>
</evidence>
<accession>A0A0N1EAL7</accession>
<dbReference type="PATRIC" id="fig|35818.11.peg.2242"/>
<organism evidence="1 2">
    <name type="scientific">Helicobacter pullorum</name>
    <dbReference type="NCBI Taxonomy" id="35818"/>
    <lineage>
        <taxon>Bacteria</taxon>
        <taxon>Pseudomonadati</taxon>
        <taxon>Campylobacterota</taxon>
        <taxon>Epsilonproteobacteria</taxon>
        <taxon>Campylobacterales</taxon>
        <taxon>Helicobacteraceae</taxon>
        <taxon>Helicobacter</taxon>
    </lineage>
</organism>
<evidence type="ECO:0000313" key="2">
    <source>
        <dbReference type="Proteomes" id="UP000037997"/>
    </source>
</evidence>
<reference evidence="1 2" key="1">
    <citation type="submission" date="2014-06" db="EMBL/GenBank/DDBJ databases">
        <title>Helicobacter pullorum isolates in fresh chicken meat - phenotypic and genotypic features.</title>
        <authorList>
            <person name="Borges V."/>
            <person name="Santos A."/>
            <person name="Correia C.B."/>
            <person name="Saraiva M."/>
            <person name="Menard A."/>
            <person name="Vieira L."/>
            <person name="Sampaio D.A."/>
            <person name="Gomes J.P."/>
            <person name="Oleastro M."/>
        </authorList>
    </citation>
    <scope>NUCLEOTIDE SEQUENCE [LARGE SCALE GENOMIC DNA]</scope>
    <source>
        <strain evidence="1 2">229334/12</strain>
    </source>
</reference>
<dbReference type="EMBL" id="JNOC01000078">
    <property type="protein sequence ID" value="KPH54983.1"/>
    <property type="molecule type" value="Genomic_DNA"/>
</dbReference>
<proteinExistence type="predicted"/>
<name>A0A0N1EAL7_9HELI</name>
<comment type="caution">
    <text evidence="1">The sequence shown here is derived from an EMBL/GenBank/DDBJ whole genome shotgun (WGS) entry which is preliminary data.</text>
</comment>
<sequence length="101" mass="11795">MQKISYQRMKLLRNKNAKIIITNNIEAEALLDLTKKLDYALRILKENAGGLYDYEDVVKNINVIKELITHNSDFIEELYKKIGKDYSKPAAIKFMENKESQ</sequence>